<accession>A0ACD3A0W7</accession>
<name>A0ACD3A0W7_9AGAR</name>
<dbReference type="Proteomes" id="UP000308600">
    <property type="component" value="Unassembled WGS sequence"/>
</dbReference>
<keyword evidence="2" id="KW-1185">Reference proteome</keyword>
<organism evidence="1 2">
    <name type="scientific">Pluteus cervinus</name>
    <dbReference type="NCBI Taxonomy" id="181527"/>
    <lineage>
        <taxon>Eukaryota</taxon>
        <taxon>Fungi</taxon>
        <taxon>Dikarya</taxon>
        <taxon>Basidiomycota</taxon>
        <taxon>Agaricomycotina</taxon>
        <taxon>Agaricomycetes</taxon>
        <taxon>Agaricomycetidae</taxon>
        <taxon>Agaricales</taxon>
        <taxon>Pluteineae</taxon>
        <taxon>Pluteaceae</taxon>
        <taxon>Pluteus</taxon>
    </lineage>
</organism>
<evidence type="ECO:0000313" key="1">
    <source>
        <dbReference type="EMBL" id="TFK59289.1"/>
    </source>
</evidence>
<sequence length="752" mass="86113">KQTQNDYMEEFLPRQSRFLEVLIENEAPPSPRKCAARCGKTANWRCVSCLGSPVYCIKCLRFCHERTPLHKVEVWTSTPENSDEGFFRPSSLLVAGVKVNLGHGGFRCPATIKPSVDSSEEGVEVEEELEVEEDIPPILADNPDLVLQYDRQGNPIVVTVDSSGVHRVAFRRCQCADCWETEDIQFLRLGFYPASYQQIKTVFTFSVLDDFLADNRECKTSCYQYFEKLRARTASTSLDDTPNRYHELSRVIRQWRLMKYLKWFGFAHSKKTPGRGELALFCATCPQPGINLPDDWEDDEDELLYMRSFVMDGNFTASHLKPKHPENDVRLTDGTGMMTSRGNYEDHLSKATEKKAKNDCNATRALNARIQQVGTRATGIGATACARHGCFAPCSVVDFQKGERQANMDYSLYQALKSTNIKSIKHILEIYDVMCQFSKHMEERWEEGEYLEWPSDKVLHQGIGTFHVRGHVARCFHRYALSYIQGAGMIDGEILETLWSVLNHISPCTRGASEAHRDEILDDHMNHSNWKKLVRMPRSLVSKFFRAERFVEETADALEGLTEKNNEADIEQWTLKAQEVQEQRLNKVEAMDWYTADVPKDPGRADRQLQLVEKELKEPKKGLRGIAAVLSDGLRIEEIQYVPIPTLPKNNTNEELDAEDIVMILPSKFRKSTLDKMGLGQLRNDEIELRCGQATDALDDLRSELGRKAFEHVQKRKIPSKKHKTRGWMAIHNQEAKVREITSIYRMARKSL</sequence>
<feature type="non-terminal residue" evidence="1">
    <location>
        <position position="1"/>
    </location>
</feature>
<protein>
    <submittedName>
        <fullName evidence="1">Uncharacterized protein</fullName>
    </submittedName>
</protein>
<reference evidence="1 2" key="1">
    <citation type="journal article" date="2019" name="Nat. Ecol. Evol.">
        <title>Megaphylogeny resolves global patterns of mushroom evolution.</title>
        <authorList>
            <person name="Varga T."/>
            <person name="Krizsan K."/>
            <person name="Foldi C."/>
            <person name="Dima B."/>
            <person name="Sanchez-Garcia M."/>
            <person name="Sanchez-Ramirez S."/>
            <person name="Szollosi G.J."/>
            <person name="Szarkandi J.G."/>
            <person name="Papp V."/>
            <person name="Albert L."/>
            <person name="Andreopoulos W."/>
            <person name="Angelini C."/>
            <person name="Antonin V."/>
            <person name="Barry K.W."/>
            <person name="Bougher N.L."/>
            <person name="Buchanan P."/>
            <person name="Buyck B."/>
            <person name="Bense V."/>
            <person name="Catcheside P."/>
            <person name="Chovatia M."/>
            <person name="Cooper J."/>
            <person name="Damon W."/>
            <person name="Desjardin D."/>
            <person name="Finy P."/>
            <person name="Geml J."/>
            <person name="Haridas S."/>
            <person name="Hughes K."/>
            <person name="Justo A."/>
            <person name="Karasinski D."/>
            <person name="Kautmanova I."/>
            <person name="Kiss B."/>
            <person name="Kocsube S."/>
            <person name="Kotiranta H."/>
            <person name="LaButti K.M."/>
            <person name="Lechner B.E."/>
            <person name="Liimatainen K."/>
            <person name="Lipzen A."/>
            <person name="Lukacs Z."/>
            <person name="Mihaltcheva S."/>
            <person name="Morgado L.N."/>
            <person name="Niskanen T."/>
            <person name="Noordeloos M.E."/>
            <person name="Ohm R.A."/>
            <person name="Ortiz-Santana B."/>
            <person name="Ovrebo C."/>
            <person name="Racz N."/>
            <person name="Riley R."/>
            <person name="Savchenko A."/>
            <person name="Shiryaev A."/>
            <person name="Soop K."/>
            <person name="Spirin V."/>
            <person name="Szebenyi C."/>
            <person name="Tomsovsky M."/>
            <person name="Tulloss R.E."/>
            <person name="Uehling J."/>
            <person name="Grigoriev I.V."/>
            <person name="Vagvolgyi C."/>
            <person name="Papp T."/>
            <person name="Martin F.M."/>
            <person name="Miettinen O."/>
            <person name="Hibbett D.S."/>
            <person name="Nagy L.G."/>
        </authorList>
    </citation>
    <scope>NUCLEOTIDE SEQUENCE [LARGE SCALE GENOMIC DNA]</scope>
    <source>
        <strain evidence="1 2">NL-1719</strain>
    </source>
</reference>
<gene>
    <name evidence="1" type="ORF">BDN72DRAFT_734315</name>
</gene>
<proteinExistence type="predicted"/>
<evidence type="ECO:0000313" key="2">
    <source>
        <dbReference type="Proteomes" id="UP000308600"/>
    </source>
</evidence>
<dbReference type="EMBL" id="ML209027">
    <property type="protein sequence ID" value="TFK59289.1"/>
    <property type="molecule type" value="Genomic_DNA"/>
</dbReference>
<feature type="non-terminal residue" evidence="1">
    <location>
        <position position="752"/>
    </location>
</feature>